<reference evidence="4 5" key="1">
    <citation type="submission" date="2014-01" db="EMBL/GenBank/DDBJ databases">
        <title>Actinotalea ferrariae CF5-4.</title>
        <authorList>
            <person name="Chen F."/>
            <person name="Li Y."/>
            <person name="Wang G."/>
        </authorList>
    </citation>
    <scope>NUCLEOTIDE SEQUENCE [LARGE SCALE GENOMIC DNA]</scope>
    <source>
        <strain evidence="4 5">CF5-4</strain>
    </source>
</reference>
<proteinExistence type="predicted"/>
<comment type="caution">
    <text evidence="4">The sequence shown here is derived from an EMBL/GenBank/DDBJ whole genome shotgun (WGS) entry which is preliminary data.</text>
</comment>
<sequence length="535" mass="56905">MTGPAAPEPGPAVDPDTDDLRWQRFHPVTPVVKGWKIFVVLLFVAGQQVSVNVSSARDAVDVLGWWAVLGVLGAVLLAGLGYSALAWRMTRYAVGEEAVHLRQGVLFRQHRAARLDRIQAIDVVQPLLARMMGLAELKVEVAGGSDSGVALSFLREAEAQQLRAEILARAAGVRVGRAGAPGVGPSVAGAPLTPVPTAPEHELIAVPPGRLIGSILLSGAAITSALVMVGVVVLAIVLGEAAPVLATFPVLLGTVGYLIQRFNSEFGFRAALSPDGIRLRHGFTSSRAQTVPPGRVQAVSIVQPLLWRRRDWWRVQVNVAGYAVSEQQDESVLLPVGDRDEALLALWLVLPDLGTADPRGVLEQALSGQGADGGFVTSPRRARWLDPFAWRRNGFALTDRALLARSGRLVRRLTVVPHERTQSLGVVQGPWQRRLGVASFTLHSTPGPVSPQVPHLDHRVAGELMVEQAHRARTARAAAGPERWMDQLQAEVDGQAPQVRHAVTATLAGTGPAGPGSDWPVSSAAPAAFPPPPPP</sequence>
<evidence type="ECO:0000256" key="2">
    <source>
        <dbReference type="SAM" id="Phobius"/>
    </source>
</evidence>
<dbReference type="PANTHER" id="PTHR34473:SF2">
    <property type="entry name" value="UPF0699 TRANSMEMBRANE PROTEIN YDBT"/>
    <property type="match status" value="1"/>
</dbReference>
<dbReference type="Pfam" id="PF03703">
    <property type="entry name" value="bPH_2"/>
    <property type="match status" value="2"/>
</dbReference>
<keyword evidence="5" id="KW-1185">Reference proteome</keyword>
<feature type="transmembrane region" description="Helical" evidence="2">
    <location>
        <begin position="242"/>
        <end position="259"/>
    </location>
</feature>
<keyword evidence="2" id="KW-1133">Transmembrane helix</keyword>
<name>A0A021VLE3_9CELL</name>
<dbReference type="AlphaFoldDB" id="A0A021VLE3"/>
<keyword evidence="2" id="KW-0812">Transmembrane</keyword>
<organism evidence="4 5">
    <name type="scientific">Actinotalea ferrariae CF5-4</name>
    <dbReference type="NCBI Taxonomy" id="948458"/>
    <lineage>
        <taxon>Bacteria</taxon>
        <taxon>Bacillati</taxon>
        <taxon>Actinomycetota</taxon>
        <taxon>Actinomycetes</taxon>
        <taxon>Micrococcales</taxon>
        <taxon>Cellulomonadaceae</taxon>
        <taxon>Actinotalea</taxon>
    </lineage>
</organism>
<feature type="non-terminal residue" evidence="4">
    <location>
        <position position="535"/>
    </location>
</feature>
<gene>
    <name evidence="4" type="ORF">N866_12365</name>
</gene>
<dbReference type="Proteomes" id="UP000019753">
    <property type="component" value="Unassembled WGS sequence"/>
</dbReference>
<dbReference type="InterPro" id="IPR005182">
    <property type="entry name" value="YdbS-like_PH"/>
</dbReference>
<dbReference type="RefSeq" id="WP_281173279.1">
    <property type="nucleotide sequence ID" value="NZ_AXCW01000347.1"/>
</dbReference>
<dbReference type="InterPro" id="IPR014529">
    <property type="entry name" value="UCP026631"/>
</dbReference>
<dbReference type="EMBL" id="AXCW01000347">
    <property type="protein sequence ID" value="EYR62054.1"/>
    <property type="molecule type" value="Genomic_DNA"/>
</dbReference>
<dbReference type="PIRSF" id="PIRSF026631">
    <property type="entry name" value="UCP026631"/>
    <property type="match status" value="1"/>
</dbReference>
<dbReference type="PANTHER" id="PTHR34473">
    <property type="entry name" value="UPF0699 TRANSMEMBRANE PROTEIN YDBS"/>
    <property type="match status" value="1"/>
</dbReference>
<keyword evidence="2" id="KW-0472">Membrane</keyword>
<evidence type="ECO:0000256" key="1">
    <source>
        <dbReference type="SAM" id="MobiDB-lite"/>
    </source>
</evidence>
<feature type="domain" description="YdbS-like PH" evidence="3">
    <location>
        <begin position="87"/>
        <end position="166"/>
    </location>
</feature>
<feature type="transmembrane region" description="Helical" evidence="2">
    <location>
        <begin position="211"/>
        <end position="236"/>
    </location>
</feature>
<accession>A0A021VLE3</accession>
<feature type="transmembrane region" description="Helical" evidence="2">
    <location>
        <begin position="63"/>
        <end position="85"/>
    </location>
</feature>
<feature type="domain" description="YdbS-like PH" evidence="3">
    <location>
        <begin position="390"/>
        <end position="464"/>
    </location>
</feature>
<evidence type="ECO:0000313" key="4">
    <source>
        <dbReference type="EMBL" id="EYR62054.1"/>
    </source>
</evidence>
<evidence type="ECO:0000313" key="5">
    <source>
        <dbReference type="Proteomes" id="UP000019753"/>
    </source>
</evidence>
<evidence type="ECO:0000259" key="3">
    <source>
        <dbReference type="Pfam" id="PF03703"/>
    </source>
</evidence>
<protein>
    <submittedName>
        <fullName evidence="4">Membrane protein</fullName>
    </submittedName>
</protein>
<feature type="region of interest" description="Disordered" evidence="1">
    <location>
        <begin position="507"/>
        <end position="535"/>
    </location>
</feature>